<keyword evidence="2" id="KW-1185">Reference proteome</keyword>
<dbReference type="InterPro" id="IPR045390">
    <property type="entry name" value="ABC-3C_MC3"/>
</dbReference>
<evidence type="ECO:0000313" key="1">
    <source>
        <dbReference type="EMBL" id="MRW88427.1"/>
    </source>
</evidence>
<evidence type="ECO:0000313" key="2">
    <source>
        <dbReference type="Proteomes" id="UP000433309"/>
    </source>
</evidence>
<comment type="caution">
    <text evidence="1">The sequence shown here is derived from an EMBL/GenBank/DDBJ whole genome shotgun (WGS) entry which is preliminary data.</text>
</comment>
<proteinExistence type="predicted"/>
<reference evidence="1 2" key="1">
    <citation type="submission" date="2019-11" db="EMBL/GenBank/DDBJ databases">
        <title>Novel species isolated from a subtropical stream in China.</title>
        <authorList>
            <person name="Lu H."/>
        </authorList>
    </citation>
    <scope>NUCLEOTIDE SEQUENCE [LARGE SCALE GENOMIC DNA]</scope>
    <source>
        <strain evidence="1 2">FT80W</strain>
    </source>
</reference>
<protein>
    <submittedName>
        <fullName evidence="1">Uncharacterized protein</fullName>
    </submittedName>
</protein>
<dbReference type="EMBL" id="WKJK01000001">
    <property type="protein sequence ID" value="MRW88427.1"/>
    <property type="molecule type" value="Genomic_DNA"/>
</dbReference>
<name>A0A6I2KTR3_9BURK</name>
<dbReference type="Proteomes" id="UP000433309">
    <property type="component" value="Unassembled WGS sequence"/>
</dbReference>
<accession>A0A6I2KTR3</accession>
<dbReference type="RefSeq" id="WP_154372005.1">
    <property type="nucleotide sequence ID" value="NZ_WKJK01000001.1"/>
</dbReference>
<organism evidence="1 2">
    <name type="scientific">Duganella guangzhouensis</name>
    <dbReference type="NCBI Taxonomy" id="2666084"/>
    <lineage>
        <taxon>Bacteria</taxon>
        <taxon>Pseudomonadati</taxon>
        <taxon>Pseudomonadota</taxon>
        <taxon>Betaproteobacteria</taxon>
        <taxon>Burkholderiales</taxon>
        <taxon>Oxalobacteraceae</taxon>
        <taxon>Telluria group</taxon>
        <taxon>Duganella</taxon>
    </lineage>
</organism>
<dbReference type="Pfam" id="PF20131">
    <property type="entry name" value="MC3"/>
    <property type="match status" value="1"/>
</dbReference>
<gene>
    <name evidence="1" type="ORF">GJ699_00315</name>
</gene>
<sequence>MSDPIRHLDILNNNPFIFAPAIFEFFKALGKREHSLLLAYLVLPISLPVKRRLYLKRDLDASNLRTMAERKDLLHGLQDSIGDYKGVTNATLQYLASSGCIEILRDEVIVRGALVGLDAPSPPGLEKATVTLARFFNEYDVPTIFRMVGVLSL</sequence>
<dbReference type="AlphaFoldDB" id="A0A6I2KTR3"/>